<dbReference type="Gene3D" id="1.20.5.1030">
    <property type="entry name" value="Preprotein translocase secy subunit"/>
    <property type="match status" value="1"/>
</dbReference>
<evidence type="ECO:0000256" key="8">
    <source>
        <dbReference type="ARBA" id="ARBA00023136"/>
    </source>
</evidence>
<keyword evidence="8 9" id="KW-0472">Membrane</keyword>
<dbReference type="NCBIfam" id="TIGR00964">
    <property type="entry name" value="secE_bact"/>
    <property type="match status" value="1"/>
</dbReference>
<evidence type="ECO:0000256" key="6">
    <source>
        <dbReference type="ARBA" id="ARBA00022989"/>
    </source>
</evidence>
<comment type="caution">
    <text evidence="10">The sequence shown here is derived from an EMBL/GenBank/DDBJ whole genome shotgun (WGS) entry which is preliminary data.</text>
</comment>
<keyword evidence="6 9" id="KW-1133">Transmembrane helix</keyword>
<evidence type="ECO:0000313" key="11">
    <source>
        <dbReference type="Proteomes" id="UP000324973"/>
    </source>
</evidence>
<keyword evidence="3 9" id="KW-1003">Cell membrane</keyword>
<name>A0A5D4XDT3_9GAMM</name>
<proteinExistence type="inferred from homology"/>
<accession>A0A5D4XDT3</accession>
<evidence type="ECO:0000256" key="5">
    <source>
        <dbReference type="ARBA" id="ARBA00022927"/>
    </source>
</evidence>
<dbReference type="EMBL" id="VTFT01000004">
    <property type="protein sequence ID" value="TYT22779.1"/>
    <property type="molecule type" value="Genomic_DNA"/>
</dbReference>
<gene>
    <name evidence="9 10" type="primary">secE</name>
    <name evidence="10" type="ORF">FZO89_18320</name>
</gene>
<comment type="subcellular location">
    <subcellularLocation>
        <location evidence="1">Membrane</location>
    </subcellularLocation>
</comment>
<evidence type="ECO:0000256" key="7">
    <source>
        <dbReference type="ARBA" id="ARBA00023010"/>
    </source>
</evidence>
<dbReference type="PANTHER" id="PTHR33910:SF1">
    <property type="entry name" value="PROTEIN TRANSLOCASE SUBUNIT SECE"/>
    <property type="match status" value="1"/>
</dbReference>
<protein>
    <recommendedName>
        <fullName evidence="9">Protein translocase subunit SecE</fullName>
    </recommendedName>
</protein>
<feature type="transmembrane region" description="Helical" evidence="9">
    <location>
        <begin position="42"/>
        <end position="64"/>
    </location>
</feature>
<sequence length="126" mass="13902">MNSRVEQPGSASAGDMVKYALALLLVAAGVFAFYWFEGQWPGPARVAAVLTGVVAGVAVFMATAKGHQTREFLSESRFELRKVVWPTRQEAMRMTWVVIVVVILIALMLAGFDTVIQWLVKLFLAQ</sequence>
<dbReference type="Pfam" id="PF00584">
    <property type="entry name" value="SecE"/>
    <property type="match status" value="1"/>
</dbReference>
<dbReference type="Proteomes" id="UP000324973">
    <property type="component" value="Unassembled WGS sequence"/>
</dbReference>
<organism evidence="10 11">
    <name type="scientific">Luteimonas viscosa</name>
    <dbReference type="NCBI Taxonomy" id="1132694"/>
    <lineage>
        <taxon>Bacteria</taxon>
        <taxon>Pseudomonadati</taxon>
        <taxon>Pseudomonadota</taxon>
        <taxon>Gammaproteobacteria</taxon>
        <taxon>Lysobacterales</taxon>
        <taxon>Lysobacteraceae</taxon>
        <taxon>Luteimonas</taxon>
    </lineage>
</organism>
<feature type="transmembrane region" description="Helical" evidence="9">
    <location>
        <begin position="16"/>
        <end position="36"/>
    </location>
</feature>
<keyword evidence="7 9" id="KW-0811">Translocation</keyword>
<dbReference type="PANTHER" id="PTHR33910">
    <property type="entry name" value="PROTEIN TRANSLOCASE SUBUNIT SECE"/>
    <property type="match status" value="1"/>
</dbReference>
<keyword evidence="11" id="KW-1185">Reference proteome</keyword>
<evidence type="ECO:0000256" key="3">
    <source>
        <dbReference type="ARBA" id="ARBA00022475"/>
    </source>
</evidence>
<dbReference type="HAMAP" id="MF_00422">
    <property type="entry name" value="SecE"/>
    <property type="match status" value="1"/>
</dbReference>
<dbReference type="InterPro" id="IPR001901">
    <property type="entry name" value="Translocase_SecE/Sec61-g"/>
</dbReference>
<keyword evidence="2 9" id="KW-0813">Transport</keyword>
<dbReference type="AlphaFoldDB" id="A0A5D4XDT3"/>
<dbReference type="GO" id="GO:0043952">
    <property type="term" value="P:protein transport by the Sec complex"/>
    <property type="evidence" value="ECO:0007669"/>
    <property type="project" value="UniProtKB-UniRule"/>
</dbReference>
<evidence type="ECO:0000256" key="9">
    <source>
        <dbReference type="HAMAP-Rule" id="MF_00422"/>
    </source>
</evidence>
<reference evidence="10 11" key="1">
    <citation type="submission" date="2019-08" db="EMBL/GenBank/DDBJ databases">
        <title>Luteimonas viscosus sp. nov., isolated from soil of a sunflower field.</title>
        <authorList>
            <person name="Jianli Z."/>
            <person name="Ying Z."/>
        </authorList>
    </citation>
    <scope>NUCLEOTIDE SEQUENCE [LARGE SCALE GENOMIC DNA]</scope>
    <source>
        <strain evidence="10 11">XBU10</strain>
    </source>
</reference>
<dbReference type="RefSeq" id="WP_149104909.1">
    <property type="nucleotide sequence ID" value="NZ_VTFT01000004.1"/>
</dbReference>
<evidence type="ECO:0000256" key="4">
    <source>
        <dbReference type="ARBA" id="ARBA00022692"/>
    </source>
</evidence>
<evidence type="ECO:0000256" key="1">
    <source>
        <dbReference type="ARBA" id="ARBA00004370"/>
    </source>
</evidence>
<comment type="subunit">
    <text evidence="9">Component of the Sec protein translocase complex. Heterotrimer consisting of SecY, SecE and SecG subunits. The heterotrimers can form oligomers, although 1 heterotrimer is thought to be able to translocate proteins. Interacts with the ribosome. Interacts with SecDF, and other proteins may be involved. Interacts with SecA.</text>
</comment>
<dbReference type="PRINTS" id="PR01650">
    <property type="entry name" value="SECETRNLCASE"/>
</dbReference>
<feature type="transmembrane region" description="Helical" evidence="9">
    <location>
        <begin position="96"/>
        <end position="120"/>
    </location>
</feature>
<dbReference type="GO" id="GO:0009306">
    <property type="term" value="P:protein secretion"/>
    <property type="evidence" value="ECO:0007669"/>
    <property type="project" value="UniProtKB-UniRule"/>
</dbReference>
<comment type="caution">
    <text evidence="9">Lacks conserved residue(s) required for the propagation of feature annotation.</text>
</comment>
<dbReference type="OrthoDB" id="9806365at2"/>
<dbReference type="InterPro" id="IPR038379">
    <property type="entry name" value="SecE_sf"/>
</dbReference>
<evidence type="ECO:0000313" key="10">
    <source>
        <dbReference type="EMBL" id="TYT22779.1"/>
    </source>
</evidence>
<dbReference type="GO" id="GO:0008320">
    <property type="term" value="F:protein transmembrane transporter activity"/>
    <property type="evidence" value="ECO:0007669"/>
    <property type="project" value="UniProtKB-UniRule"/>
</dbReference>
<evidence type="ECO:0000256" key="2">
    <source>
        <dbReference type="ARBA" id="ARBA00022448"/>
    </source>
</evidence>
<dbReference type="GO" id="GO:0065002">
    <property type="term" value="P:intracellular protein transmembrane transport"/>
    <property type="evidence" value="ECO:0007669"/>
    <property type="project" value="UniProtKB-UniRule"/>
</dbReference>
<comment type="function">
    <text evidence="9">Essential subunit of the Sec protein translocation channel SecYEG. Clamps together the 2 halves of SecY. May contact the channel plug during translocation.</text>
</comment>
<keyword evidence="4 9" id="KW-0812">Transmembrane</keyword>
<comment type="similarity">
    <text evidence="9">Belongs to the SecE/SEC61-gamma family.</text>
</comment>
<dbReference type="PROSITE" id="PS01067">
    <property type="entry name" value="SECE_SEC61G"/>
    <property type="match status" value="1"/>
</dbReference>
<dbReference type="GO" id="GO:0005886">
    <property type="term" value="C:plasma membrane"/>
    <property type="evidence" value="ECO:0007669"/>
    <property type="project" value="UniProtKB-UniRule"/>
</dbReference>
<dbReference type="GO" id="GO:0006605">
    <property type="term" value="P:protein targeting"/>
    <property type="evidence" value="ECO:0007669"/>
    <property type="project" value="UniProtKB-UniRule"/>
</dbReference>
<dbReference type="InterPro" id="IPR005807">
    <property type="entry name" value="SecE_bac"/>
</dbReference>
<keyword evidence="5 9" id="KW-0653">Protein transport</keyword>